<sequence>MANERAKQHRANEDDDVIEIDKHVLDAPSRNEMISRDLVLHGSTHRDRDAAAGFDTEQSLSLAYQAAAMNTLYVGDITTKLQVANMLGAARDRQLEAQSAQYSFNMSVIQAQLDDCIPQYENSEVFHKKQENYLIDNGTNLFLDGWVKAVKLLGPEFNFAREQAKEVKQRMF</sequence>
<reference evidence="1 2" key="1">
    <citation type="submission" date="2024-01" db="EMBL/GenBank/DDBJ databases">
        <title>Genome assemblies of Stephania.</title>
        <authorList>
            <person name="Yang L."/>
        </authorList>
    </citation>
    <scope>NUCLEOTIDE SEQUENCE [LARGE SCALE GENOMIC DNA]</scope>
    <source>
        <strain evidence="1">JXDWG</strain>
        <tissue evidence="1">Leaf</tissue>
    </source>
</reference>
<dbReference type="AlphaFoldDB" id="A0AAP0P6Q5"/>
<keyword evidence="2" id="KW-1185">Reference proteome</keyword>
<dbReference type="Proteomes" id="UP001419268">
    <property type="component" value="Unassembled WGS sequence"/>
</dbReference>
<proteinExistence type="predicted"/>
<protein>
    <submittedName>
        <fullName evidence="1">Uncharacterized protein</fullName>
    </submittedName>
</protein>
<dbReference type="EMBL" id="JBBNAG010000005">
    <property type="protein sequence ID" value="KAK9133177.1"/>
    <property type="molecule type" value="Genomic_DNA"/>
</dbReference>
<evidence type="ECO:0000313" key="2">
    <source>
        <dbReference type="Proteomes" id="UP001419268"/>
    </source>
</evidence>
<gene>
    <name evidence="1" type="ORF">Scep_012705</name>
</gene>
<name>A0AAP0P6Q5_9MAGN</name>
<comment type="caution">
    <text evidence="1">The sequence shown here is derived from an EMBL/GenBank/DDBJ whole genome shotgun (WGS) entry which is preliminary data.</text>
</comment>
<evidence type="ECO:0000313" key="1">
    <source>
        <dbReference type="EMBL" id="KAK9133177.1"/>
    </source>
</evidence>
<organism evidence="1 2">
    <name type="scientific">Stephania cephalantha</name>
    <dbReference type="NCBI Taxonomy" id="152367"/>
    <lineage>
        <taxon>Eukaryota</taxon>
        <taxon>Viridiplantae</taxon>
        <taxon>Streptophyta</taxon>
        <taxon>Embryophyta</taxon>
        <taxon>Tracheophyta</taxon>
        <taxon>Spermatophyta</taxon>
        <taxon>Magnoliopsida</taxon>
        <taxon>Ranunculales</taxon>
        <taxon>Menispermaceae</taxon>
        <taxon>Menispermoideae</taxon>
        <taxon>Cissampelideae</taxon>
        <taxon>Stephania</taxon>
    </lineage>
</organism>
<accession>A0AAP0P6Q5</accession>